<reference evidence="11 12" key="1">
    <citation type="submission" date="2012-04" db="EMBL/GenBank/DDBJ databases">
        <title>The Genome Sequence of Saprolegnia declina VS20.</title>
        <authorList>
            <consortium name="The Broad Institute Genome Sequencing Platform"/>
            <person name="Russ C."/>
            <person name="Nusbaum C."/>
            <person name="Tyler B."/>
            <person name="van West P."/>
            <person name="Dieguez-Uribeondo J."/>
            <person name="de Bruijn I."/>
            <person name="Tripathy S."/>
            <person name="Jiang R."/>
            <person name="Young S.K."/>
            <person name="Zeng Q."/>
            <person name="Gargeya S."/>
            <person name="Fitzgerald M."/>
            <person name="Haas B."/>
            <person name="Abouelleil A."/>
            <person name="Alvarado L."/>
            <person name="Arachchi H.M."/>
            <person name="Berlin A."/>
            <person name="Chapman S.B."/>
            <person name="Goldberg J."/>
            <person name="Griggs A."/>
            <person name="Gujja S."/>
            <person name="Hansen M."/>
            <person name="Howarth C."/>
            <person name="Imamovic A."/>
            <person name="Larimer J."/>
            <person name="McCowen C."/>
            <person name="Montmayeur A."/>
            <person name="Murphy C."/>
            <person name="Neiman D."/>
            <person name="Pearson M."/>
            <person name="Priest M."/>
            <person name="Roberts A."/>
            <person name="Saif S."/>
            <person name="Shea T."/>
            <person name="Sisk P."/>
            <person name="Sykes S."/>
            <person name="Wortman J."/>
            <person name="Nusbaum C."/>
            <person name="Birren B."/>
        </authorList>
    </citation>
    <scope>NUCLEOTIDE SEQUENCE [LARGE SCALE GENOMIC DNA]</scope>
    <source>
        <strain evidence="11 12">VS20</strain>
    </source>
</reference>
<keyword evidence="5" id="KW-0804">Transcription</keyword>
<dbReference type="PROSITE" id="PS50014">
    <property type="entry name" value="BROMODOMAIN_2"/>
    <property type="match status" value="1"/>
</dbReference>
<keyword evidence="4 7" id="KW-0103">Bromodomain</keyword>
<dbReference type="GO" id="GO:0017025">
    <property type="term" value="F:TBP-class protein binding"/>
    <property type="evidence" value="ECO:0007669"/>
    <property type="project" value="InterPro"/>
</dbReference>
<feature type="domain" description="Bromo" evidence="10">
    <location>
        <begin position="1346"/>
        <end position="1416"/>
    </location>
</feature>
<evidence type="ECO:0000256" key="4">
    <source>
        <dbReference type="ARBA" id="ARBA00023117"/>
    </source>
</evidence>
<dbReference type="OrthoDB" id="68039at2759"/>
<name>T0R2H1_SAPDV</name>
<dbReference type="GO" id="GO:0016251">
    <property type="term" value="F:RNA polymerase II general transcription initiation factor activity"/>
    <property type="evidence" value="ECO:0007669"/>
    <property type="project" value="InterPro"/>
</dbReference>
<dbReference type="Pfam" id="PF00439">
    <property type="entry name" value="Bromodomain"/>
    <property type="match status" value="1"/>
</dbReference>
<evidence type="ECO:0000256" key="3">
    <source>
        <dbReference type="ARBA" id="ARBA00023015"/>
    </source>
</evidence>
<dbReference type="GeneID" id="19941866"/>
<dbReference type="InterPro" id="IPR036427">
    <property type="entry name" value="Bromodomain-like_sf"/>
</dbReference>
<dbReference type="PROSITE" id="PS00633">
    <property type="entry name" value="BROMODOMAIN_1"/>
    <property type="match status" value="1"/>
</dbReference>
<dbReference type="InterPro" id="IPR001487">
    <property type="entry name" value="Bromodomain"/>
</dbReference>
<dbReference type="PRINTS" id="PR00503">
    <property type="entry name" value="BROMODOMAIN"/>
</dbReference>
<dbReference type="GO" id="GO:0051123">
    <property type="term" value="P:RNA polymerase II preinitiation complex assembly"/>
    <property type="evidence" value="ECO:0007669"/>
    <property type="project" value="TreeGrafter"/>
</dbReference>
<dbReference type="EMBL" id="JH767134">
    <property type="protein sequence ID" value="EQC41161.1"/>
    <property type="molecule type" value="Genomic_DNA"/>
</dbReference>
<evidence type="ECO:0000256" key="6">
    <source>
        <dbReference type="ARBA" id="ARBA00023242"/>
    </source>
</evidence>
<evidence type="ECO:0000256" key="9">
    <source>
        <dbReference type="SAM" id="MobiDB-lite"/>
    </source>
</evidence>
<dbReference type="InterPro" id="IPR040240">
    <property type="entry name" value="TAF1"/>
</dbReference>
<dbReference type="Pfam" id="PF15288">
    <property type="entry name" value="zf-CCHC_6"/>
    <property type="match status" value="1"/>
</dbReference>
<evidence type="ECO:0000256" key="8">
    <source>
        <dbReference type="SAM" id="Coils"/>
    </source>
</evidence>
<proteinExistence type="inferred from homology"/>
<dbReference type="GO" id="GO:0004402">
    <property type="term" value="F:histone acetyltransferase activity"/>
    <property type="evidence" value="ECO:0007669"/>
    <property type="project" value="InterPro"/>
</dbReference>
<feature type="coiled-coil region" evidence="8">
    <location>
        <begin position="1143"/>
        <end position="1203"/>
    </location>
</feature>
<evidence type="ECO:0000256" key="7">
    <source>
        <dbReference type="PROSITE-ProRule" id="PRU00035"/>
    </source>
</evidence>
<feature type="compositionally biased region" description="Polar residues" evidence="9">
    <location>
        <begin position="1062"/>
        <end position="1072"/>
    </location>
</feature>
<evidence type="ECO:0000313" key="11">
    <source>
        <dbReference type="EMBL" id="EQC41161.1"/>
    </source>
</evidence>
<dbReference type="Pfam" id="PF12157">
    <property type="entry name" value="DUF3591"/>
    <property type="match status" value="1"/>
</dbReference>
<dbReference type="SUPFAM" id="SSF47370">
    <property type="entry name" value="Bromodomain"/>
    <property type="match status" value="1"/>
</dbReference>
<feature type="compositionally biased region" description="Low complexity" evidence="9">
    <location>
        <begin position="1073"/>
        <end position="1105"/>
    </location>
</feature>
<keyword evidence="8" id="KW-0175">Coiled coil</keyword>
<feature type="region of interest" description="Disordered" evidence="9">
    <location>
        <begin position="483"/>
        <end position="503"/>
    </location>
</feature>
<protein>
    <recommendedName>
        <fullName evidence="10">Bromo domain-containing protein</fullName>
    </recommendedName>
</protein>
<dbReference type="Gene3D" id="1.20.920.10">
    <property type="entry name" value="Bromodomain-like"/>
    <property type="match status" value="1"/>
</dbReference>
<dbReference type="InterPro" id="IPR018359">
    <property type="entry name" value="Bromodomain_CS"/>
</dbReference>
<sequence length="1456" mass="162416">MSGFAQQRPTVHGFEAEPLQMDALSADVEGSAQPSFMQFYGHKGQGQDLGGVLRQLVKRIDETEKPKSILKGRQDSPRYMQDDTEVLLNSSTTSHSMRAQSLALKRDRIGKPTSRYQAGVPPQLGPSQNLPPVPEALYHKVEQVPWEKDILWGDENDASTSEPAFVPEEDDTPYQQYSIPRAAPLPRSSAIPGPSKAARQDMDNATSLVPQEVAPFDMTQPRSYRWEAPLAALIGKSMSLNASASKEAARIALDCALNPSLEDDAWLNAVAWDHCLDMPKSEVILDENDRHLVLTNPLVENVRATLRIPERKLGVHEKRQELLTKQKKEKDDRIKGVMGNLTFGEDTAEGRLGSDELKRNKDTRIVKHMGHVHHSLPAIKLSLTKPELPKQKLREFHRPRGKFKINERLVMVHAKDAEKVTKASKVTELEMTDPTLSQIKKTSDLNPTAGGKLILLEYIEQKPPMLSNPGMASRILHYWRPPAADGDDGATKGKGKKKQVLPEPPSVKLGQVVTLGANDDTPFIGDVPAGKMVTSLNSKLFKIPIFEHAARGSMLERSNDYDYFLLARAVSKKGGLKEGTTTYLMELPPLYIAGQVEPQMEVPAPNSRGANDFIRPYMSFHILRLFKKASDGERLKIEDIHRVFPNQSGTAIRKRMKEVATFERGGNDSGWWKKKAAHELTSEDEIRANVSPESVCLYESQMSGHRRLMDMGLSKLFSPTGVQNAIEHLTKRLNYRQTLLKTKVLMPKGLEGRTLENEAKKLYELDPVLTSLKRDIQIARSIALQLELAPWTWTNNYVECHLQGKGSGMLQLGGDGDPSACGDGFSFIRAPQSRAKKKEGDENAATDEAEVQKTLAAVTGTTADLRKLKMKEAGDVLKTLGMDEADIKKLRRWDRIEMVRTLSTKASQRGEAGGLGKFARGARKSLNAQQQEYRKKCDARYSTQIEVLSNKQVVEDSDDDNESDEGDDGLGDLEEDIFGADGDGLTATTSRSGPFNMFRKDGVAFNRSKSALRERDDAAELEKLKRDMADNSGSTYSRSRPDIDASNLRSQLQASGIRDSSGRPTSLLATHQSSTKASSVMSSAVHSPSNPASRVPSPRAAPTSSQPHRQAIKRITRTIEEDGSEKIKIEFIVDPKKIGQYKANAARNERLQKDEEREQMRKQRKRMQQMRAADDETGGVPNVHKLKEELKMLEKKQESTREYVERLEKGEDVGSTAAKGVIKCTQCGEVGHIRTNRNCPLYMMEPMTKGESKSKDVRPLKLTLKKSSINASDLDPTSCTVNLSNLQESARLHEMEKKRKRKQEHEDSASLYKRVYGANKKPARSLSRLPIARLNGYLELVLFKLVAMPESVLFRVPVDGNVVKDYYTVIKRPMDLQRMSLKLKNLEYDSMRSFTGDVELMATNSRLYNGEISGITVNAFKVLEKAKEELQTLNADGVLLALEKQKLARVNSISES</sequence>
<organism evidence="11 12">
    <name type="scientific">Saprolegnia diclina (strain VS20)</name>
    <dbReference type="NCBI Taxonomy" id="1156394"/>
    <lineage>
        <taxon>Eukaryota</taxon>
        <taxon>Sar</taxon>
        <taxon>Stramenopiles</taxon>
        <taxon>Oomycota</taxon>
        <taxon>Saprolegniomycetes</taxon>
        <taxon>Saprolegniales</taxon>
        <taxon>Saprolegniaceae</taxon>
        <taxon>Saprolegnia</taxon>
    </lineage>
</organism>
<evidence type="ECO:0000256" key="1">
    <source>
        <dbReference type="ARBA" id="ARBA00004123"/>
    </source>
</evidence>
<dbReference type="InParanoid" id="T0R2H1"/>
<dbReference type="InterPro" id="IPR041670">
    <property type="entry name" value="Znf-CCHC_6"/>
</dbReference>
<keyword evidence="3" id="KW-0805">Transcription regulation</keyword>
<evidence type="ECO:0000313" key="12">
    <source>
        <dbReference type="Proteomes" id="UP000030762"/>
    </source>
</evidence>
<evidence type="ECO:0000259" key="10">
    <source>
        <dbReference type="PROSITE" id="PS50014"/>
    </source>
</evidence>
<dbReference type="RefSeq" id="XP_008604875.1">
    <property type="nucleotide sequence ID" value="XM_008606653.1"/>
</dbReference>
<feature type="region of interest" description="Disordered" evidence="9">
    <location>
        <begin position="948"/>
        <end position="999"/>
    </location>
</feature>
<dbReference type="eggNOG" id="KOG0008">
    <property type="taxonomic scope" value="Eukaryota"/>
</dbReference>
<gene>
    <name evidence="11" type="ORF">SDRG_01139</name>
</gene>
<dbReference type="STRING" id="1156394.T0R2H1"/>
<dbReference type="OMA" id="YMSFHIL"/>
<dbReference type="Proteomes" id="UP000030762">
    <property type="component" value="Unassembled WGS sequence"/>
</dbReference>
<dbReference type="InterPro" id="IPR022591">
    <property type="entry name" value="TAF1_HAT_dom"/>
</dbReference>
<comment type="similarity">
    <text evidence="2">Belongs to the TAF1 family.</text>
</comment>
<dbReference type="VEuPathDB" id="FungiDB:SDRG_01139"/>
<comment type="subcellular location">
    <subcellularLocation>
        <location evidence="1">Nucleus</location>
    </subcellularLocation>
</comment>
<dbReference type="PANTHER" id="PTHR13900:SF0">
    <property type="entry name" value="TRANSCRIPTION INITIATION FACTOR TFIID SUBUNIT 1"/>
    <property type="match status" value="1"/>
</dbReference>
<keyword evidence="12" id="KW-1185">Reference proteome</keyword>
<dbReference type="PANTHER" id="PTHR13900">
    <property type="entry name" value="TRANSCRIPTION INITIATION FACTOR TFIID"/>
    <property type="match status" value="1"/>
</dbReference>
<dbReference type="SMART" id="SM00297">
    <property type="entry name" value="BROMO"/>
    <property type="match status" value="1"/>
</dbReference>
<evidence type="ECO:0000256" key="5">
    <source>
        <dbReference type="ARBA" id="ARBA00023163"/>
    </source>
</evidence>
<keyword evidence="6" id="KW-0539">Nucleus</keyword>
<accession>T0R2H1</accession>
<dbReference type="GO" id="GO:0005669">
    <property type="term" value="C:transcription factor TFIID complex"/>
    <property type="evidence" value="ECO:0007669"/>
    <property type="project" value="InterPro"/>
</dbReference>
<evidence type="ECO:0000256" key="2">
    <source>
        <dbReference type="ARBA" id="ARBA00009064"/>
    </source>
</evidence>
<feature type="region of interest" description="Disordered" evidence="9">
    <location>
        <begin position="1022"/>
        <end position="1111"/>
    </location>
</feature>
<feature type="compositionally biased region" description="Acidic residues" evidence="9">
    <location>
        <begin position="955"/>
        <end position="978"/>
    </location>
</feature>